<dbReference type="KEGG" id="pseg:D3H65_13085"/>
<dbReference type="EMBL" id="CP032157">
    <property type="protein sequence ID" value="AXY74862.1"/>
    <property type="molecule type" value="Genomic_DNA"/>
</dbReference>
<evidence type="ECO:0000313" key="1">
    <source>
        <dbReference type="EMBL" id="AXY74862.1"/>
    </source>
</evidence>
<organism evidence="1 2">
    <name type="scientific">Paraflavitalea soli</name>
    <dbReference type="NCBI Taxonomy" id="2315862"/>
    <lineage>
        <taxon>Bacteria</taxon>
        <taxon>Pseudomonadati</taxon>
        <taxon>Bacteroidota</taxon>
        <taxon>Chitinophagia</taxon>
        <taxon>Chitinophagales</taxon>
        <taxon>Chitinophagaceae</taxon>
        <taxon>Paraflavitalea</taxon>
    </lineage>
</organism>
<protein>
    <recommendedName>
        <fullName evidence="3">ABC transporter ATPase</fullName>
    </recommendedName>
</protein>
<dbReference type="OrthoDB" id="978691at2"/>
<dbReference type="Proteomes" id="UP000263900">
    <property type="component" value="Chromosome"/>
</dbReference>
<dbReference type="AlphaFoldDB" id="A0A3B7MK77"/>
<sequence>MNWNYQSMLPEDFAPDSRVWIYQSSRLFAMSEALQIEDLLNDFVSHWKSHGTPVKGFGTLLFGQFIVLMADENATGVSGCSTDSSVRLIKQIEELYKVQLFDRQLLAFQVKEKVQLLPLPQLQHAVDNNFITPDTLYFNNLVQTKEELENKWMVPVKDSWLTRRIAIKA</sequence>
<keyword evidence="2" id="KW-1185">Reference proteome</keyword>
<dbReference type="RefSeq" id="WP_119050745.1">
    <property type="nucleotide sequence ID" value="NZ_CP032157.1"/>
</dbReference>
<gene>
    <name evidence="1" type="ORF">D3H65_13085</name>
</gene>
<reference evidence="1 2" key="1">
    <citation type="submission" date="2018-09" db="EMBL/GenBank/DDBJ databases">
        <title>Genome sequencing of strain 6GH32-13.</title>
        <authorList>
            <person name="Weon H.-Y."/>
            <person name="Heo J."/>
            <person name="Kwon S.-W."/>
        </authorList>
    </citation>
    <scope>NUCLEOTIDE SEQUENCE [LARGE SCALE GENOMIC DNA]</scope>
    <source>
        <strain evidence="1 2">5GH32-13</strain>
    </source>
</reference>
<name>A0A3B7MK77_9BACT</name>
<accession>A0A3B7MK77</accession>
<evidence type="ECO:0008006" key="3">
    <source>
        <dbReference type="Google" id="ProtNLM"/>
    </source>
</evidence>
<evidence type="ECO:0000313" key="2">
    <source>
        <dbReference type="Proteomes" id="UP000263900"/>
    </source>
</evidence>
<proteinExistence type="predicted"/>